<dbReference type="Pfam" id="PF13579">
    <property type="entry name" value="Glyco_trans_4_4"/>
    <property type="match status" value="1"/>
</dbReference>
<dbReference type="EMBL" id="BOPF01000003">
    <property type="protein sequence ID" value="GIJ44189.1"/>
    <property type="molecule type" value="Genomic_DNA"/>
</dbReference>
<dbReference type="GO" id="GO:0016757">
    <property type="term" value="F:glycosyltransferase activity"/>
    <property type="evidence" value="ECO:0007669"/>
    <property type="project" value="UniProtKB-KW"/>
</dbReference>
<organism evidence="5 6">
    <name type="scientific">Virgisporangium aliadipatigenens</name>
    <dbReference type="NCBI Taxonomy" id="741659"/>
    <lineage>
        <taxon>Bacteria</taxon>
        <taxon>Bacillati</taxon>
        <taxon>Actinomycetota</taxon>
        <taxon>Actinomycetes</taxon>
        <taxon>Micromonosporales</taxon>
        <taxon>Micromonosporaceae</taxon>
        <taxon>Virgisporangium</taxon>
    </lineage>
</organism>
<dbReference type="InterPro" id="IPR028098">
    <property type="entry name" value="Glyco_trans_4-like_N"/>
</dbReference>
<evidence type="ECO:0000256" key="2">
    <source>
        <dbReference type="ARBA" id="ARBA00022676"/>
    </source>
</evidence>
<dbReference type="PANTHER" id="PTHR12526">
    <property type="entry name" value="GLYCOSYLTRANSFERASE"/>
    <property type="match status" value="1"/>
</dbReference>
<keyword evidence="3 5" id="KW-0808">Transferase</keyword>
<feature type="domain" description="Glycosyltransferase subfamily 4-like N-terminal" evidence="4">
    <location>
        <begin position="20"/>
        <end position="223"/>
    </location>
</feature>
<reference evidence="5" key="1">
    <citation type="submission" date="2021-01" db="EMBL/GenBank/DDBJ databases">
        <title>Whole genome shotgun sequence of Virgisporangium aliadipatigenens NBRC 105644.</title>
        <authorList>
            <person name="Komaki H."/>
            <person name="Tamura T."/>
        </authorList>
    </citation>
    <scope>NUCLEOTIDE SEQUENCE</scope>
    <source>
        <strain evidence="5">NBRC 105644</strain>
    </source>
</reference>
<evidence type="ECO:0000313" key="6">
    <source>
        <dbReference type="Proteomes" id="UP000619260"/>
    </source>
</evidence>
<dbReference type="SUPFAM" id="SSF53756">
    <property type="entry name" value="UDP-Glycosyltransferase/glycogen phosphorylase"/>
    <property type="match status" value="1"/>
</dbReference>
<keyword evidence="6" id="KW-1185">Reference proteome</keyword>
<dbReference type="PANTHER" id="PTHR12526:SF640">
    <property type="entry name" value="COLANIC ACID BIOSYNTHESIS GLYCOSYLTRANSFERASE WCAL-RELATED"/>
    <property type="match status" value="1"/>
</dbReference>
<dbReference type="Proteomes" id="UP000619260">
    <property type="component" value="Unassembled WGS sequence"/>
</dbReference>
<evidence type="ECO:0000256" key="3">
    <source>
        <dbReference type="ARBA" id="ARBA00022679"/>
    </source>
</evidence>
<keyword evidence="2" id="KW-0328">Glycosyltransferase</keyword>
<evidence type="ECO:0000256" key="1">
    <source>
        <dbReference type="ARBA" id="ARBA00009481"/>
    </source>
</evidence>
<comment type="similarity">
    <text evidence="1">Belongs to the glycosyltransferase group 1 family. Glycosyltransferase 4 subfamily.</text>
</comment>
<gene>
    <name evidence="5" type="ORF">Val02_10750</name>
</gene>
<protein>
    <submittedName>
        <fullName evidence="5">Glycosyl transferase</fullName>
    </submittedName>
</protein>
<proteinExistence type="inferred from homology"/>
<evidence type="ECO:0000313" key="5">
    <source>
        <dbReference type="EMBL" id="GIJ44189.1"/>
    </source>
</evidence>
<name>A0A8J3YFG3_9ACTN</name>
<dbReference type="AlphaFoldDB" id="A0A8J3YFG3"/>
<sequence>MYGVALMRILHVNKFLYRRGGAEGYLLDVAAAQRARGDEVGFFGMAHPLNDAPQRFAAHFPPRVELDPAPRGVLRRAAVAGRMVWSPRSRRGLARTLAQFRPDVVHLHNIYHQLSPSVLRAARAAGVPAVLTLHDYKLACPNYRLLAGGRICDACVTGGPWQAARRRCKDGSLGQSALLAGESWLHRALAAYGPVAAFLAPSRFLADVMRRAGVFPERLRVLPLFVEPGPGKERPGGGVVYAGRLSPEKGVDTLIEAVGRLDGGTLDIAGEGPSRAELQALAGEVAPGRVRFHGRLARADLHALIRTAAVAAVPSRWHENAPLAVLEAFACGVPVVATSLGGLPELVRDGVDGAIVPPADPDALAAALGGLLRDPDRALALGRAGRDLVARDFTPDAHLARLDAVYAEVRHAGARR</sequence>
<dbReference type="Pfam" id="PF13692">
    <property type="entry name" value="Glyco_trans_1_4"/>
    <property type="match status" value="1"/>
</dbReference>
<evidence type="ECO:0000259" key="4">
    <source>
        <dbReference type="Pfam" id="PF13579"/>
    </source>
</evidence>
<dbReference type="Gene3D" id="3.40.50.2000">
    <property type="entry name" value="Glycogen Phosphorylase B"/>
    <property type="match status" value="2"/>
</dbReference>
<accession>A0A8J3YFG3</accession>
<comment type="caution">
    <text evidence="5">The sequence shown here is derived from an EMBL/GenBank/DDBJ whole genome shotgun (WGS) entry which is preliminary data.</text>
</comment>